<proteinExistence type="inferred from homology"/>
<evidence type="ECO:0000256" key="2">
    <source>
        <dbReference type="ARBA" id="ARBA00005272"/>
    </source>
</evidence>
<comment type="cofactor">
    <cofactor evidence="1">
        <name>FAD</name>
        <dbReference type="ChEBI" id="CHEBI:57692"/>
    </cofactor>
</comment>
<name>A0A1A3GTC2_MYCMU</name>
<dbReference type="AlphaFoldDB" id="A0A1A3GTC2"/>
<evidence type="ECO:0000256" key="4">
    <source>
        <dbReference type="ARBA" id="ARBA00022827"/>
    </source>
</evidence>
<dbReference type="GO" id="GO:0019646">
    <property type="term" value="P:aerobic electron transport chain"/>
    <property type="evidence" value="ECO:0007669"/>
    <property type="project" value="TreeGrafter"/>
</dbReference>
<evidence type="ECO:0000256" key="3">
    <source>
        <dbReference type="ARBA" id="ARBA00022630"/>
    </source>
</evidence>
<accession>A0A1A3GTC2</accession>
<protein>
    <submittedName>
        <fullName evidence="7">Pyridine nucleotide-disulfide oxidoreductase</fullName>
    </submittedName>
</protein>
<dbReference type="STRING" id="56689.GCA_001291445_02080"/>
<keyword evidence="4" id="KW-0274">FAD</keyword>
<dbReference type="PANTHER" id="PTHR42913:SF3">
    <property type="entry name" value="64 KDA MITOCHONDRIAL NADH DEHYDROGENASE (EUROFUNG)"/>
    <property type="match status" value="1"/>
</dbReference>
<dbReference type="RefSeq" id="WP_064983404.1">
    <property type="nucleotide sequence ID" value="NZ_LZLC01000182.1"/>
</dbReference>
<organism evidence="7 8">
    <name type="scientific">Mycolicibacterium mucogenicum</name>
    <name type="common">Mycobacterium mucogenicum</name>
    <dbReference type="NCBI Taxonomy" id="56689"/>
    <lineage>
        <taxon>Bacteria</taxon>
        <taxon>Bacillati</taxon>
        <taxon>Actinomycetota</taxon>
        <taxon>Actinomycetes</taxon>
        <taxon>Mycobacteriales</taxon>
        <taxon>Mycobacteriaceae</taxon>
        <taxon>Mycolicibacterium</taxon>
    </lineage>
</organism>
<sequence length="389" mass="40604">MTGNQKPNRVVVIGGGYAGALAANRVRMRDDVAVTLVNPRPKFVERIRLHQHAAGNYNATVGYDTLLADDVRLVVDTATRIDAAARTVELASGETVDYDYLIYAVGSTGTVPASVPGAAEFAYPLAEFEQAERLVARLQDVPLSSQMVVVGAGLTGTEAASEFAEAGRNVVLVGNKLAPSMSERSRRSVAKALAKLGVTVVEGDVSSVTANRVTLADGRFISSAVTVWTAGFGTPQLAAASGLRTDELGRLLTDETLTSIDDPRIVATGDAAAPSGQPLRMSCQASSPLTVTAVGTVLSRIAGTEPAVLDPVFAGSCVSLGRHTATIQIAHKDDSPTNYYIGGRVAAKLKEAICKGTLWGIRRAARKPSAIFVMTGGKRAEQLAEAVNA</sequence>
<keyword evidence="3" id="KW-0285">Flavoprotein</keyword>
<keyword evidence="5" id="KW-0560">Oxidoreductase</keyword>
<gene>
    <name evidence="7" type="ORF">A5630_27510</name>
</gene>
<reference evidence="7 8" key="1">
    <citation type="submission" date="2016-06" db="EMBL/GenBank/DDBJ databases">
        <authorList>
            <person name="Kjaerup R.B."/>
            <person name="Dalgaard T.S."/>
            <person name="Juul-Madsen H.R."/>
        </authorList>
    </citation>
    <scope>NUCLEOTIDE SEQUENCE [LARGE SCALE GENOMIC DNA]</scope>
    <source>
        <strain evidence="7 8">1127319.6</strain>
    </source>
</reference>
<dbReference type="Gene3D" id="3.50.50.100">
    <property type="match status" value="1"/>
</dbReference>
<comment type="caution">
    <text evidence="7">The sequence shown here is derived from an EMBL/GenBank/DDBJ whole genome shotgun (WGS) entry which is preliminary data.</text>
</comment>
<evidence type="ECO:0000259" key="6">
    <source>
        <dbReference type="Pfam" id="PF07992"/>
    </source>
</evidence>
<evidence type="ECO:0000313" key="7">
    <source>
        <dbReference type="EMBL" id="OBJ39287.1"/>
    </source>
</evidence>
<dbReference type="GO" id="GO:0003955">
    <property type="term" value="F:NAD(P)H dehydrogenase (quinone) activity"/>
    <property type="evidence" value="ECO:0007669"/>
    <property type="project" value="TreeGrafter"/>
</dbReference>
<evidence type="ECO:0000256" key="1">
    <source>
        <dbReference type="ARBA" id="ARBA00001974"/>
    </source>
</evidence>
<dbReference type="PRINTS" id="PR00368">
    <property type="entry name" value="FADPNR"/>
</dbReference>
<dbReference type="Proteomes" id="UP000093898">
    <property type="component" value="Unassembled WGS sequence"/>
</dbReference>
<evidence type="ECO:0000256" key="5">
    <source>
        <dbReference type="ARBA" id="ARBA00023002"/>
    </source>
</evidence>
<dbReference type="OrthoDB" id="9784880at2"/>
<feature type="domain" description="FAD/NAD(P)-binding" evidence="6">
    <location>
        <begin position="9"/>
        <end position="277"/>
    </location>
</feature>
<dbReference type="SUPFAM" id="SSF51905">
    <property type="entry name" value="FAD/NAD(P)-binding domain"/>
    <property type="match status" value="1"/>
</dbReference>
<dbReference type="PANTHER" id="PTHR42913">
    <property type="entry name" value="APOPTOSIS-INDUCING FACTOR 1"/>
    <property type="match status" value="1"/>
</dbReference>
<dbReference type="EMBL" id="LZLC01000182">
    <property type="protein sequence ID" value="OBJ39287.1"/>
    <property type="molecule type" value="Genomic_DNA"/>
</dbReference>
<dbReference type="InterPro" id="IPR036188">
    <property type="entry name" value="FAD/NAD-bd_sf"/>
</dbReference>
<dbReference type="InterPro" id="IPR051169">
    <property type="entry name" value="NADH-Q_oxidoreductase"/>
</dbReference>
<evidence type="ECO:0000313" key="8">
    <source>
        <dbReference type="Proteomes" id="UP000093898"/>
    </source>
</evidence>
<dbReference type="InterPro" id="IPR023753">
    <property type="entry name" value="FAD/NAD-binding_dom"/>
</dbReference>
<dbReference type="Pfam" id="PF07992">
    <property type="entry name" value="Pyr_redox_2"/>
    <property type="match status" value="1"/>
</dbReference>
<comment type="similarity">
    <text evidence="2">Belongs to the NADH dehydrogenase family.</text>
</comment>